<organism evidence="1 2">
    <name type="scientific">Lentzea guizhouensis</name>
    <dbReference type="NCBI Taxonomy" id="1586287"/>
    <lineage>
        <taxon>Bacteria</taxon>
        <taxon>Bacillati</taxon>
        <taxon>Actinomycetota</taxon>
        <taxon>Actinomycetes</taxon>
        <taxon>Pseudonocardiales</taxon>
        <taxon>Pseudonocardiaceae</taxon>
        <taxon>Lentzea</taxon>
    </lineage>
</organism>
<dbReference type="Proteomes" id="UP000093053">
    <property type="component" value="Chromosome"/>
</dbReference>
<proteinExistence type="predicted"/>
<dbReference type="KEGG" id="led:BBK82_10730"/>
<dbReference type="STRING" id="1586287.BBK82_10730"/>
<dbReference type="EMBL" id="CP016793">
    <property type="protein sequence ID" value="ANZ36470.1"/>
    <property type="molecule type" value="Genomic_DNA"/>
</dbReference>
<sequence length="59" mass="6313">MRFTSTVYKELVVHDLGVTFHEGEAEVTDKATADALRGLPAELGVRAVGGRPSKDQAQS</sequence>
<reference evidence="1 2" key="1">
    <citation type="submission" date="2016-07" db="EMBL/GenBank/DDBJ databases">
        <title>Complete genome sequence of the Lentzea guizhouensis DHS C013.</title>
        <authorList>
            <person name="Cao C."/>
        </authorList>
    </citation>
    <scope>NUCLEOTIDE SEQUENCE [LARGE SCALE GENOMIC DNA]</scope>
    <source>
        <strain evidence="1 2">DHS C013</strain>
    </source>
</reference>
<name>A0A1B2HFJ7_9PSEU</name>
<gene>
    <name evidence="1" type="ORF">BBK82_10730</name>
</gene>
<protein>
    <submittedName>
        <fullName evidence="1">Uncharacterized protein</fullName>
    </submittedName>
</protein>
<evidence type="ECO:0000313" key="2">
    <source>
        <dbReference type="Proteomes" id="UP000093053"/>
    </source>
</evidence>
<accession>A0A1B2HFJ7</accession>
<keyword evidence="2" id="KW-1185">Reference proteome</keyword>
<dbReference type="OrthoDB" id="3629207at2"/>
<dbReference type="AlphaFoldDB" id="A0A1B2HFJ7"/>
<dbReference type="RefSeq" id="WP_065914873.1">
    <property type="nucleotide sequence ID" value="NZ_CP016793.1"/>
</dbReference>
<evidence type="ECO:0000313" key="1">
    <source>
        <dbReference type="EMBL" id="ANZ36470.1"/>
    </source>
</evidence>